<feature type="compositionally biased region" description="Pro residues" evidence="1">
    <location>
        <begin position="73"/>
        <end position="95"/>
    </location>
</feature>
<gene>
    <name evidence="2" type="ORF">SCHCODRAFT_114408</name>
</gene>
<feature type="compositionally biased region" description="Basic and acidic residues" evidence="1">
    <location>
        <begin position="215"/>
        <end position="227"/>
    </location>
</feature>
<keyword evidence="3" id="KW-1185">Reference proteome</keyword>
<dbReference type="eggNOG" id="ENOG502QQEE">
    <property type="taxonomic scope" value="Eukaryota"/>
</dbReference>
<dbReference type="InParanoid" id="D8QKP1"/>
<evidence type="ECO:0000256" key="1">
    <source>
        <dbReference type="SAM" id="MobiDB-lite"/>
    </source>
</evidence>
<name>D8QKP1_SCHCM</name>
<dbReference type="EMBL" id="GL377316">
    <property type="protein sequence ID" value="EFI91740.1"/>
    <property type="molecule type" value="Genomic_DNA"/>
</dbReference>
<dbReference type="OMA" id="DINGGRQ"/>
<feature type="region of interest" description="Disordered" evidence="1">
    <location>
        <begin position="72"/>
        <end position="95"/>
    </location>
</feature>
<accession>D8QKP1</accession>
<dbReference type="AlphaFoldDB" id="D8QKP1"/>
<sequence length="260" mass="28045">MSAPTATSPCAERALSCPTTTSLPPFQPVRVPAPLTTYASLPFAPPPSLTLSSLYLPHSTLRAMTKSLLLPPSTLPSHPPPPFSPSPSLLPLPLPSHPSPALHPLLPSLPSPPPPRFFSIPHLSPPPPPFPSPPSSFLPPFASHFSTPPLHITHHLTPTPSEGCPRGWGATRRRVGAFEEEVGQGGGRRQAKRAHVLRRRRSVRVLKRRWVRVKEGGMEECKSRSSHDVGGTSHDIDSSSNDVGDNSHDVELNAEDDEYG</sequence>
<feature type="region of interest" description="Disordered" evidence="1">
    <location>
        <begin position="215"/>
        <end position="260"/>
    </location>
</feature>
<feature type="non-terminal residue" evidence="2">
    <location>
        <position position="260"/>
    </location>
</feature>
<proteinExistence type="predicted"/>
<dbReference type="VEuPathDB" id="FungiDB:SCHCODRAFT_02673801"/>
<evidence type="ECO:0000313" key="3">
    <source>
        <dbReference type="Proteomes" id="UP000007431"/>
    </source>
</evidence>
<dbReference type="Proteomes" id="UP000007431">
    <property type="component" value="Unassembled WGS sequence"/>
</dbReference>
<organism evidence="3">
    <name type="scientific">Schizophyllum commune (strain H4-8 / FGSC 9210)</name>
    <name type="common">Split gill fungus</name>
    <dbReference type="NCBI Taxonomy" id="578458"/>
    <lineage>
        <taxon>Eukaryota</taxon>
        <taxon>Fungi</taxon>
        <taxon>Dikarya</taxon>
        <taxon>Basidiomycota</taxon>
        <taxon>Agaricomycotina</taxon>
        <taxon>Agaricomycetes</taxon>
        <taxon>Agaricomycetidae</taxon>
        <taxon>Agaricales</taxon>
        <taxon>Schizophyllaceae</taxon>
        <taxon>Schizophyllum</taxon>
    </lineage>
</organism>
<evidence type="ECO:0000313" key="2">
    <source>
        <dbReference type="EMBL" id="EFI91740.1"/>
    </source>
</evidence>
<reference evidence="2 3" key="1">
    <citation type="journal article" date="2010" name="Nat. Biotechnol.">
        <title>Genome sequence of the model mushroom Schizophyllum commune.</title>
        <authorList>
            <person name="Ohm R.A."/>
            <person name="de Jong J.F."/>
            <person name="Lugones L.G."/>
            <person name="Aerts A."/>
            <person name="Kothe E."/>
            <person name="Stajich J.E."/>
            <person name="de Vries R.P."/>
            <person name="Record E."/>
            <person name="Levasseur A."/>
            <person name="Baker S.E."/>
            <person name="Bartholomew K.A."/>
            <person name="Coutinho P.M."/>
            <person name="Erdmann S."/>
            <person name="Fowler T.J."/>
            <person name="Gathman A.C."/>
            <person name="Lombard V."/>
            <person name="Henrissat B."/>
            <person name="Knabe N."/>
            <person name="Kuees U."/>
            <person name="Lilly W.W."/>
            <person name="Lindquist E."/>
            <person name="Lucas S."/>
            <person name="Magnuson J.K."/>
            <person name="Piumi F."/>
            <person name="Raudaskoski M."/>
            <person name="Salamov A."/>
            <person name="Schmutz J."/>
            <person name="Schwarze F.W.M.R."/>
            <person name="vanKuyk P.A."/>
            <person name="Horton J.S."/>
            <person name="Grigoriev I.V."/>
            <person name="Woesten H.A.B."/>
        </authorList>
    </citation>
    <scope>NUCLEOTIDE SEQUENCE [LARGE SCALE GENOMIC DNA]</scope>
    <source>
        <strain evidence="3">H4-8 / FGSC 9210</strain>
    </source>
</reference>
<protein>
    <submittedName>
        <fullName evidence="2">Uncharacterized protein</fullName>
    </submittedName>
</protein>
<feature type="region of interest" description="Disordered" evidence="1">
    <location>
        <begin position="1"/>
        <end position="27"/>
    </location>
</feature>
<dbReference type="HOGENOM" id="CLU_1070210_0_0_1"/>